<comment type="caution">
    <text evidence="6">The sequence shown here is derived from an EMBL/GenBank/DDBJ whole genome shotgun (WGS) entry which is preliminary data.</text>
</comment>
<dbReference type="EMBL" id="BAABJP010000008">
    <property type="protein sequence ID" value="GAA5152849.1"/>
    <property type="molecule type" value="Genomic_DNA"/>
</dbReference>
<evidence type="ECO:0000313" key="7">
    <source>
        <dbReference type="Proteomes" id="UP001428817"/>
    </source>
</evidence>
<keyword evidence="3" id="KW-0804">Transcription</keyword>
<dbReference type="Gene3D" id="1.10.357.10">
    <property type="entry name" value="Tetracycline Repressor, domain 2"/>
    <property type="match status" value="1"/>
</dbReference>
<gene>
    <name evidence="6" type="ORF">GCM10023321_22140</name>
</gene>
<protein>
    <submittedName>
        <fullName evidence="6">TetR/AcrR family transcriptional regulator</fullName>
    </submittedName>
</protein>
<keyword evidence="2" id="KW-0238">DNA-binding</keyword>
<keyword evidence="7" id="KW-1185">Reference proteome</keyword>
<evidence type="ECO:0000259" key="5">
    <source>
        <dbReference type="Pfam" id="PF21993"/>
    </source>
</evidence>
<evidence type="ECO:0000256" key="2">
    <source>
        <dbReference type="ARBA" id="ARBA00023125"/>
    </source>
</evidence>
<dbReference type="InterPro" id="IPR036271">
    <property type="entry name" value="Tet_transcr_reg_TetR-rel_C_sf"/>
</dbReference>
<name>A0ABP9PVF5_9PSEU</name>
<dbReference type="PANTHER" id="PTHR47506:SF3">
    <property type="entry name" value="HTH-TYPE TRANSCRIPTIONAL REGULATOR LMRA"/>
    <property type="match status" value="1"/>
</dbReference>
<reference evidence="7" key="1">
    <citation type="journal article" date="2019" name="Int. J. Syst. Evol. Microbiol.">
        <title>The Global Catalogue of Microorganisms (GCM) 10K type strain sequencing project: providing services to taxonomists for standard genome sequencing and annotation.</title>
        <authorList>
            <consortium name="The Broad Institute Genomics Platform"/>
            <consortium name="The Broad Institute Genome Sequencing Center for Infectious Disease"/>
            <person name="Wu L."/>
            <person name="Ma J."/>
        </authorList>
    </citation>
    <scope>NUCLEOTIDE SEQUENCE [LARGE SCALE GENOMIC DNA]</scope>
    <source>
        <strain evidence="7">JCM 18303</strain>
    </source>
</reference>
<sequence>MIDYTAGIMEEHGPSGFGITEVLRASETPRGSLYFHFPGGKDELVEAALRHAAGQVEQSIAAAVAEGGGAAAVLGRLIDALARRQADADFLRGCPVASVALDSAAESPIGQVCAELYASWEAALAELLRAGGHRDPGALATQVLAVVEGGLLLGRVRRSRAPMDAAAGAVRTLLERA</sequence>
<evidence type="ECO:0000259" key="4">
    <source>
        <dbReference type="Pfam" id="PF00440"/>
    </source>
</evidence>
<dbReference type="InterPro" id="IPR009057">
    <property type="entry name" value="Homeodomain-like_sf"/>
</dbReference>
<dbReference type="SUPFAM" id="SSF46689">
    <property type="entry name" value="Homeodomain-like"/>
    <property type="match status" value="1"/>
</dbReference>
<dbReference type="SUPFAM" id="SSF48498">
    <property type="entry name" value="Tetracyclin repressor-like, C-terminal domain"/>
    <property type="match status" value="1"/>
</dbReference>
<dbReference type="Pfam" id="PF00440">
    <property type="entry name" value="TetR_N"/>
    <property type="match status" value="1"/>
</dbReference>
<feature type="domain" description="HTH tetR-type" evidence="4">
    <location>
        <begin position="5"/>
        <end position="48"/>
    </location>
</feature>
<evidence type="ECO:0000256" key="1">
    <source>
        <dbReference type="ARBA" id="ARBA00023015"/>
    </source>
</evidence>
<organism evidence="6 7">
    <name type="scientific">Pseudonocardia eucalypti</name>
    <dbReference type="NCBI Taxonomy" id="648755"/>
    <lineage>
        <taxon>Bacteria</taxon>
        <taxon>Bacillati</taxon>
        <taxon>Actinomycetota</taxon>
        <taxon>Actinomycetes</taxon>
        <taxon>Pseudonocardiales</taxon>
        <taxon>Pseudonocardiaceae</taxon>
        <taxon>Pseudonocardia</taxon>
    </lineage>
</organism>
<dbReference type="Pfam" id="PF21993">
    <property type="entry name" value="TetR_C_13_2"/>
    <property type="match status" value="1"/>
</dbReference>
<dbReference type="PANTHER" id="PTHR47506">
    <property type="entry name" value="TRANSCRIPTIONAL REGULATORY PROTEIN"/>
    <property type="match status" value="1"/>
</dbReference>
<dbReference type="InterPro" id="IPR054156">
    <property type="entry name" value="YxaF_TetR_C"/>
</dbReference>
<accession>A0ABP9PVF5</accession>
<evidence type="ECO:0000256" key="3">
    <source>
        <dbReference type="ARBA" id="ARBA00023163"/>
    </source>
</evidence>
<evidence type="ECO:0000313" key="6">
    <source>
        <dbReference type="EMBL" id="GAA5152849.1"/>
    </source>
</evidence>
<keyword evidence="1" id="KW-0805">Transcription regulation</keyword>
<dbReference type="Proteomes" id="UP001428817">
    <property type="component" value="Unassembled WGS sequence"/>
</dbReference>
<proteinExistence type="predicted"/>
<dbReference type="InterPro" id="IPR001647">
    <property type="entry name" value="HTH_TetR"/>
</dbReference>
<feature type="domain" description="Transcriptional regulator LmrA/YxaF-like C-terminal" evidence="5">
    <location>
        <begin position="71"/>
        <end position="167"/>
    </location>
</feature>